<proteinExistence type="inferred from homology"/>
<dbReference type="Pfam" id="PF23571">
    <property type="entry name" value="GH3_M"/>
    <property type="match status" value="1"/>
</dbReference>
<organism evidence="5 6">
    <name type="scientific">Papaver somniferum</name>
    <name type="common">Opium poppy</name>
    <dbReference type="NCBI Taxonomy" id="3469"/>
    <lineage>
        <taxon>Eukaryota</taxon>
        <taxon>Viridiplantae</taxon>
        <taxon>Streptophyta</taxon>
        <taxon>Embryophyta</taxon>
        <taxon>Tracheophyta</taxon>
        <taxon>Spermatophyta</taxon>
        <taxon>Magnoliopsida</taxon>
        <taxon>Ranunculales</taxon>
        <taxon>Papaveraceae</taxon>
        <taxon>Papaveroideae</taxon>
        <taxon>Papaver</taxon>
    </lineage>
</organism>
<dbReference type="Pfam" id="PF23572">
    <property type="entry name" value="GH3_C"/>
    <property type="match status" value="1"/>
</dbReference>
<evidence type="ECO:0000313" key="6">
    <source>
        <dbReference type="Proteomes" id="UP000316621"/>
    </source>
</evidence>
<dbReference type="GO" id="GO:0005737">
    <property type="term" value="C:cytoplasm"/>
    <property type="evidence" value="ECO:0007669"/>
    <property type="project" value="TreeGrafter"/>
</dbReference>
<feature type="domain" description="GH3 middle" evidence="3">
    <location>
        <begin position="387"/>
        <end position="459"/>
    </location>
</feature>
<evidence type="ECO:0000259" key="4">
    <source>
        <dbReference type="Pfam" id="PF23572"/>
    </source>
</evidence>
<evidence type="ECO:0000259" key="3">
    <source>
        <dbReference type="Pfam" id="PF23571"/>
    </source>
</evidence>
<dbReference type="Proteomes" id="UP000316621">
    <property type="component" value="Chromosome 6"/>
</dbReference>
<dbReference type="PANTHER" id="PTHR31901:SF100">
    <property type="entry name" value="INDOLE-3-ACETIC ACID-AMIDO SYNTHETASE"/>
    <property type="match status" value="1"/>
</dbReference>
<keyword evidence="6" id="KW-1185">Reference proteome</keyword>
<accession>A0A4Y7K3L9</accession>
<dbReference type="InterPro" id="IPR055378">
    <property type="entry name" value="GH3_C"/>
</dbReference>
<dbReference type="Pfam" id="PF03321">
    <property type="entry name" value="GH3"/>
    <property type="match status" value="1"/>
</dbReference>
<reference evidence="5 6" key="1">
    <citation type="journal article" date="2018" name="Science">
        <title>The opium poppy genome and morphinan production.</title>
        <authorList>
            <person name="Guo L."/>
            <person name="Winzer T."/>
            <person name="Yang X."/>
            <person name="Li Y."/>
            <person name="Ning Z."/>
            <person name="He Z."/>
            <person name="Teodor R."/>
            <person name="Lu Y."/>
            <person name="Bowser T.A."/>
            <person name="Graham I.A."/>
            <person name="Ye K."/>
        </authorList>
    </citation>
    <scope>NUCLEOTIDE SEQUENCE [LARGE SCALE GENOMIC DNA]</scope>
    <source>
        <strain evidence="6">cv. HN1</strain>
        <tissue evidence="5">Leaves</tissue>
    </source>
</reference>
<feature type="domain" description="GH3 C-terminal" evidence="4">
    <location>
        <begin position="475"/>
        <end position="596"/>
    </location>
</feature>
<dbReference type="GO" id="GO:0010279">
    <property type="term" value="F:indole-3-acetic acid amido synthetase activity"/>
    <property type="evidence" value="ECO:0007669"/>
    <property type="project" value="TreeGrafter"/>
</dbReference>
<evidence type="ECO:0000256" key="1">
    <source>
        <dbReference type="ARBA" id="ARBA00008068"/>
    </source>
</evidence>
<evidence type="ECO:0000256" key="2">
    <source>
        <dbReference type="ARBA" id="ARBA00022598"/>
    </source>
</evidence>
<dbReference type="Gramene" id="RZC67924">
    <property type="protein sequence ID" value="RZC67924"/>
    <property type="gene ID" value="C5167_011626"/>
</dbReference>
<dbReference type="PANTHER" id="PTHR31901">
    <property type="entry name" value="GH3 DOMAIN-CONTAINING PROTEIN"/>
    <property type="match status" value="1"/>
</dbReference>
<gene>
    <name evidence="5" type="ORF">C5167_011626</name>
</gene>
<dbReference type="EMBL" id="CM010720">
    <property type="protein sequence ID" value="RZC67924.1"/>
    <property type="molecule type" value="Genomic_DNA"/>
</dbReference>
<comment type="similarity">
    <text evidence="1">Belongs to the IAA-amido conjugating enzyme family.</text>
</comment>
<dbReference type="InterPro" id="IPR004993">
    <property type="entry name" value="GH3"/>
</dbReference>
<sequence length="667" mass="75965">MLANANILSENPRYMDSGSTKHLTYNMDDYGASISYDGSAQVATANGEADDFTTTVNVIADYDQHKKALLEYIEEVTTNAEEIQKRVLSEILSRNEHVEYLQRKGLHGHTDSETFKKMLPVITYEDLKPDIDRTSSGVRKRIPMTEEDAERRYFFRSLVMPIVDQYIPGLDKGKVMYIMISVPQDKTPGGIGLSYSSTDFYKTSYFKDGFNNNPYNNYTCPIEAIHCEDSNQSMYSQVLCGLYQNDQVLRLGAPFGSGIVSIVRFIQGNWTSLCNDIRNGRIDNKKITDLLVRKAVSKLLSIKPNQKLANLIETECKRDETWKGIISRLWPNAKYIESVVTGTMSQYIPYIEFYSNRLPIVCARYACSEVYCGINLNPLCQPDQVSYTLIPTMAYFEFLPIISDQHDQQELVDLTAVKLGNEYELVVTTYTGFYRYRVGDVLRVAGFKNNAPQFNFMRRNNTLLSIDTEKTDEVELQNAVNVAAIHLKKFLSASLVDYTSFADHHTTSSTPPGHYVLYFELQWDKNNFSILQTTVMEECCLLIEESLGAEYRECRVDKKLIGPLKIVETGTFDKLMAYAAREGSSVNQYNTPRCVKLAPIVQLLNSSVVSNYFSPNPHKLPRYRSLTYFRSQNAQRLLMGHDVSDIAFISNKLSSAADKNFFDLLFF</sequence>
<keyword evidence="2" id="KW-0436">Ligase</keyword>
<name>A0A4Y7K3L9_PAPSO</name>
<dbReference type="InterPro" id="IPR055377">
    <property type="entry name" value="GH3_M"/>
</dbReference>
<protein>
    <submittedName>
        <fullName evidence="5">Uncharacterized protein</fullName>
    </submittedName>
</protein>
<dbReference type="AlphaFoldDB" id="A0A4Y7K3L9"/>
<evidence type="ECO:0000313" key="5">
    <source>
        <dbReference type="EMBL" id="RZC67924.1"/>
    </source>
</evidence>